<protein>
    <submittedName>
        <fullName evidence="1">Uncharacterized protein</fullName>
    </submittedName>
</protein>
<comment type="caution">
    <text evidence="1">The sequence shown here is derived from an EMBL/GenBank/DDBJ whole genome shotgun (WGS) entry which is preliminary data.</text>
</comment>
<organism evidence="1 2">
    <name type="scientific">Trifolium pratense</name>
    <name type="common">Red clover</name>
    <dbReference type="NCBI Taxonomy" id="57577"/>
    <lineage>
        <taxon>Eukaryota</taxon>
        <taxon>Viridiplantae</taxon>
        <taxon>Streptophyta</taxon>
        <taxon>Embryophyta</taxon>
        <taxon>Tracheophyta</taxon>
        <taxon>Spermatophyta</taxon>
        <taxon>Magnoliopsida</taxon>
        <taxon>eudicotyledons</taxon>
        <taxon>Gunneridae</taxon>
        <taxon>Pentapetalae</taxon>
        <taxon>rosids</taxon>
        <taxon>fabids</taxon>
        <taxon>Fabales</taxon>
        <taxon>Fabaceae</taxon>
        <taxon>Papilionoideae</taxon>
        <taxon>50 kb inversion clade</taxon>
        <taxon>NPAAA clade</taxon>
        <taxon>Hologalegina</taxon>
        <taxon>IRL clade</taxon>
        <taxon>Trifolieae</taxon>
        <taxon>Trifolium</taxon>
    </lineage>
</organism>
<evidence type="ECO:0000313" key="2">
    <source>
        <dbReference type="Proteomes" id="UP001177021"/>
    </source>
</evidence>
<dbReference type="EMBL" id="CASHSV030000002">
    <property type="protein sequence ID" value="CAJ2634603.1"/>
    <property type="molecule type" value="Genomic_DNA"/>
</dbReference>
<evidence type="ECO:0000313" key="1">
    <source>
        <dbReference type="EMBL" id="CAJ2634603.1"/>
    </source>
</evidence>
<keyword evidence="2" id="KW-1185">Reference proteome</keyword>
<name>A0ACB0IRR6_TRIPR</name>
<proteinExistence type="predicted"/>
<gene>
    <name evidence="1" type="ORF">MILVUS5_LOCUS5455</name>
</gene>
<dbReference type="Proteomes" id="UP001177021">
    <property type="component" value="Unassembled WGS sequence"/>
</dbReference>
<accession>A0ACB0IRR6</accession>
<sequence>MKPSCVLVSLLILSLILTKAQGIRLGKESLTFKQQKKHVGEEATLCNDVQEQCTGNIKNRKLVTTSISTTKSLSKNVKNREDVAHTSVNGNTRNVNGNGEAKDIKVKSLSTTTKYLPEDFVDITEMDYSPARKKSPIHN</sequence>
<reference evidence="1" key="1">
    <citation type="submission" date="2023-10" db="EMBL/GenBank/DDBJ databases">
        <authorList>
            <person name="Rodriguez Cubillos JULIANA M."/>
            <person name="De Vega J."/>
        </authorList>
    </citation>
    <scope>NUCLEOTIDE SEQUENCE</scope>
</reference>